<gene>
    <name evidence="2" type="ORF">TRICI_005575</name>
</gene>
<protein>
    <submittedName>
        <fullName evidence="2">Uncharacterized protein</fullName>
    </submittedName>
</protein>
<keyword evidence="1" id="KW-0732">Signal</keyword>
<sequence>MDVYQRLIMIKSLLVAHLLLMCFCCCVIENQTGGLWCFIDSDCNKHVVKRPEYFISKRKVTDPTMQMGMNVNVVLGKVNGKPIVIDDVWLFPGAPEKIVLSWGLTCEDKKTFYTYCDQDDDVFQRIALRKSFTGMGDLVLFDQSRRNRLEYINFHKPYVWKSRHRTHIEGSISQPHNDKTGSKVGTSPFLMNVMAGKDARIRLIVRLHKDYGHIGYAALLNALRHKSIITGCQADNEDFLSDITPADLGQCKFCATGK</sequence>
<evidence type="ECO:0000256" key="1">
    <source>
        <dbReference type="SAM" id="SignalP"/>
    </source>
</evidence>
<reference evidence="2" key="1">
    <citation type="journal article" date="2019" name="G3 (Bethesda)">
        <title>Genome Assemblies of Two Rare Opportunistic Yeast Pathogens: Diutina rugosa (syn. Candida rugosa) and Trichomonascus ciferrii (syn. Candida ciferrii).</title>
        <authorList>
            <person name="Mixao V."/>
            <person name="Saus E."/>
            <person name="Hansen A.P."/>
            <person name="Lass-Florl C."/>
            <person name="Gabaldon T."/>
        </authorList>
    </citation>
    <scope>NUCLEOTIDE SEQUENCE</scope>
    <source>
        <strain evidence="2">CBS 4856</strain>
    </source>
</reference>
<keyword evidence="3" id="KW-1185">Reference proteome</keyword>
<dbReference type="EMBL" id="SWFS01000433">
    <property type="protein sequence ID" value="KAA8904200.1"/>
    <property type="molecule type" value="Genomic_DNA"/>
</dbReference>
<accession>A0A642UTV9</accession>
<evidence type="ECO:0000313" key="2">
    <source>
        <dbReference type="EMBL" id="KAA8904200.1"/>
    </source>
</evidence>
<feature type="signal peptide" evidence="1">
    <location>
        <begin position="1"/>
        <end position="24"/>
    </location>
</feature>
<organism evidence="2 3">
    <name type="scientific">Trichomonascus ciferrii</name>
    <dbReference type="NCBI Taxonomy" id="44093"/>
    <lineage>
        <taxon>Eukaryota</taxon>
        <taxon>Fungi</taxon>
        <taxon>Dikarya</taxon>
        <taxon>Ascomycota</taxon>
        <taxon>Saccharomycotina</taxon>
        <taxon>Dipodascomycetes</taxon>
        <taxon>Dipodascales</taxon>
        <taxon>Trichomonascaceae</taxon>
        <taxon>Trichomonascus</taxon>
        <taxon>Trichomonascus ciferrii complex</taxon>
    </lineage>
</organism>
<evidence type="ECO:0000313" key="3">
    <source>
        <dbReference type="Proteomes" id="UP000761534"/>
    </source>
</evidence>
<dbReference type="VEuPathDB" id="FungiDB:TRICI_005575"/>
<feature type="chain" id="PRO_5025049981" evidence="1">
    <location>
        <begin position="25"/>
        <end position="258"/>
    </location>
</feature>
<dbReference type="AlphaFoldDB" id="A0A642UTV9"/>
<name>A0A642UTV9_9ASCO</name>
<dbReference type="Proteomes" id="UP000761534">
    <property type="component" value="Unassembled WGS sequence"/>
</dbReference>
<proteinExistence type="predicted"/>
<comment type="caution">
    <text evidence="2">The sequence shown here is derived from an EMBL/GenBank/DDBJ whole genome shotgun (WGS) entry which is preliminary data.</text>
</comment>